<keyword evidence="1" id="KW-1133">Transmembrane helix</keyword>
<dbReference type="Proteomes" id="UP000765509">
    <property type="component" value="Unassembled WGS sequence"/>
</dbReference>
<evidence type="ECO:0000313" key="2">
    <source>
        <dbReference type="EMBL" id="MBW0516230.1"/>
    </source>
</evidence>
<keyword evidence="1" id="KW-0812">Transmembrane</keyword>
<evidence type="ECO:0008006" key="4">
    <source>
        <dbReference type="Google" id="ProtNLM"/>
    </source>
</evidence>
<comment type="caution">
    <text evidence="2">The sequence shown here is derived from an EMBL/GenBank/DDBJ whole genome shotgun (WGS) entry which is preliminary data.</text>
</comment>
<organism evidence="2 3">
    <name type="scientific">Austropuccinia psidii MF-1</name>
    <dbReference type="NCBI Taxonomy" id="1389203"/>
    <lineage>
        <taxon>Eukaryota</taxon>
        <taxon>Fungi</taxon>
        <taxon>Dikarya</taxon>
        <taxon>Basidiomycota</taxon>
        <taxon>Pucciniomycotina</taxon>
        <taxon>Pucciniomycetes</taxon>
        <taxon>Pucciniales</taxon>
        <taxon>Sphaerophragmiaceae</taxon>
        <taxon>Austropuccinia</taxon>
    </lineage>
</organism>
<keyword evidence="1" id="KW-0472">Membrane</keyword>
<reference evidence="2" key="1">
    <citation type="submission" date="2021-03" db="EMBL/GenBank/DDBJ databases">
        <title>Draft genome sequence of rust myrtle Austropuccinia psidii MF-1, a brazilian biotype.</title>
        <authorList>
            <person name="Quecine M.C."/>
            <person name="Pachon D.M.R."/>
            <person name="Bonatelli M.L."/>
            <person name="Correr F.H."/>
            <person name="Franceschini L.M."/>
            <person name="Leite T.F."/>
            <person name="Margarido G.R.A."/>
            <person name="Almeida C.A."/>
            <person name="Ferrarezi J.A."/>
            <person name="Labate C.A."/>
        </authorList>
    </citation>
    <scope>NUCLEOTIDE SEQUENCE</scope>
    <source>
        <strain evidence="2">MF-1</strain>
    </source>
</reference>
<dbReference type="AlphaFoldDB" id="A0A9Q3EBS9"/>
<gene>
    <name evidence="2" type="ORF">O181_055945</name>
</gene>
<accession>A0A9Q3EBS9</accession>
<proteinExistence type="predicted"/>
<feature type="transmembrane region" description="Helical" evidence="1">
    <location>
        <begin position="61"/>
        <end position="86"/>
    </location>
</feature>
<name>A0A9Q3EBS9_9BASI</name>
<sequence>MRTDTAADQQIFRRSADQMVRPLSTLTNLSSSTTRRYQIYFKRSFTHLALSSSVLLTPHSFLSISLTLFFSFSISFVYIFSLHLILSSCSVVY</sequence>
<evidence type="ECO:0000256" key="1">
    <source>
        <dbReference type="SAM" id="Phobius"/>
    </source>
</evidence>
<evidence type="ECO:0000313" key="3">
    <source>
        <dbReference type="Proteomes" id="UP000765509"/>
    </source>
</evidence>
<protein>
    <recommendedName>
        <fullName evidence="4">Transmembrane protein</fullName>
    </recommendedName>
</protein>
<dbReference type="EMBL" id="AVOT02025125">
    <property type="protein sequence ID" value="MBW0516230.1"/>
    <property type="molecule type" value="Genomic_DNA"/>
</dbReference>
<keyword evidence="3" id="KW-1185">Reference proteome</keyword>